<sequence length="134" mass="15501">MSKDDEVFTQSEKRLEVFVKRDFQSRGEDVGGVIFEADALKYREAVRKVSLACSKRSLWAMEPVVHEHMEYFVERMKEFRSRDGGVGILQWTNWLAIDLSTDLSWNKKTSQVKTLKDSVHLEAILAFNPFATVI</sequence>
<dbReference type="RefSeq" id="XP_001590001.1">
    <property type="nucleotide sequence ID" value="XM_001589951.1"/>
</dbReference>
<dbReference type="SUPFAM" id="SSF48264">
    <property type="entry name" value="Cytochrome P450"/>
    <property type="match status" value="1"/>
</dbReference>
<dbReference type="Proteomes" id="UP000001312">
    <property type="component" value="Unassembled WGS sequence"/>
</dbReference>
<dbReference type="GeneID" id="5486440"/>
<accession>A7ETV8</accession>
<reference evidence="2" key="1">
    <citation type="journal article" date="2011" name="PLoS Genet.">
        <title>Genomic analysis of the necrotrophic fungal pathogens Sclerotinia sclerotiorum and Botrytis cinerea.</title>
        <authorList>
            <person name="Amselem J."/>
            <person name="Cuomo C.A."/>
            <person name="van Kan J.A."/>
            <person name="Viaud M."/>
            <person name="Benito E.P."/>
            <person name="Couloux A."/>
            <person name="Coutinho P.M."/>
            <person name="de Vries R.P."/>
            <person name="Dyer P.S."/>
            <person name="Fillinger S."/>
            <person name="Fournier E."/>
            <person name="Gout L."/>
            <person name="Hahn M."/>
            <person name="Kohn L."/>
            <person name="Lapalu N."/>
            <person name="Plummer K.M."/>
            <person name="Pradier J.M."/>
            <person name="Quevillon E."/>
            <person name="Sharon A."/>
            <person name="Simon A."/>
            <person name="ten Have A."/>
            <person name="Tudzynski B."/>
            <person name="Tudzynski P."/>
            <person name="Wincker P."/>
            <person name="Andrew M."/>
            <person name="Anthouard V."/>
            <person name="Beever R.E."/>
            <person name="Beffa R."/>
            <person name="Benoit I."/>
            <person name="Bouzid O."/>
            <person name="Brault B."/>
            <person name="Chen Z."/>
            <person name="Choquer M."/>
            <person name="Collemare J."/>
            <person name="Cotton P."/>
            <person name="Danchin E.G."/>
            <person name="Da Silva C."/>
            <person name="Gautier A."/>
            <person name="Giraud C."/>
            <person name="Giraud T."/>
            <person name="Gonzalez C."/>
            <person name="Grossetete S."/>
            <person name="Guldener U."/>
            <person name="Henrissat B."/>
            <person name="Howlett B.J."/>
            <person name="Kodira C."/>
            <person name="Kretschmer M."/>
            <person name="Lappartient A."/>
            <person name="Leroch M."/>
            <person name="Levis C."/>
            <person name="Mauceli E."/>
            <person name="Neuveglise C."/>
            <person name="Oeser B."/>
            <person name="Pearson M."/>
            <person name="Poulain J."/>
            <person name="Poussereau N."/>
            <person name="Quesneville H."/>
            <person name="Rascle C."/>
            <person name="Schumacher J."/>
            <person name="Segurens B."/>
            <person name="Sexton A."/>
            <person name="Silva E."/>
            <person name="Sirven C."/>
            <person name="Soanes D.M."/>
            <person name="Talbot N.J."/>
            <person name="Templeton M."/>
            <person name="Yandava C."/>
            <person name="Yarden O."/>
            <person name="Zeng Q."/>
            <person name="Rollins J.A."/>
            <person name="Lebrun M.H."/>
            <person name="Dickman M."/>
        </authorList>
    </citation>
    <scope>NUCLEOTIDE SEQUENCE [LARGE SCALE GENOMIC DNA]</scope>
    <source>
        <strain evidence="2">ATCC 18683 / 1980 / Ss-1</strain>
    </source>
</reference>
<dbReference type="GO" id="GO:0005506">
    <property type="term" value="F:iron ion binding"/>
    <property type="evidence" value="ECO:0007669"/>
    <property type="project" value="InterPro"/>
</dbReference>
<evidence type="ECO:0000313" key="1">
    <source>
        <dbReference type="EMBL" id="EDN92900.1"/>
    </source>
</evidence>
<dbReference type="Gene3D" id="1.10.630.10">
    <property type="entry name" value="Cytochrome P450"/>
    <property type="match status" value="1"/>
</dbReference>
<gene>
    <name evidence="1" type="ORF">SS1G_08765</name>
</gene>
<keyword evidence="2" id="KW-1185">Reference proteome</keyword>
<dbReference type="KEGG" id="ssl:SS1G_08765"/>
<protein>
    <submittedName>
        <fullName evidence="1">Uncharacterized protein</fullName>
    </submittedName>
</protein>
<dbReference type="InterPro" id="IPR036396">
    <property type="entry name" value="Cyt_P450_sf"/>
</dbReference>
<dbReference type="EMBL" id="CH476632">
    <property type="protein sequence ID" value="EDN92900.1"/>
    <property type="molecule type" value="Genomic_DNA"/>
</dbReference>
<dbReference type="AlphaFoldDB" id="A7ETV8"/>
<dbReference type="GO" id="GO:0016705">
    <property type="term" value="F:oxidoreductase activity, acting on paired donors, with incorporation or reduction of molecular oxygen"/>
    <property type="evidence" value="ECO:0007669"/>
    <property type="project" value="InterPro"/>
</dbReference>
<evidence type="ECO:0000313" key="2">
    <source>
        <dbReference type="Proteomes" id="UP000001312"/>
    </source>
</evidence>
<dbReference type="InParanoid" id="A7ETV8"/>
<dbReference type="GO" id="GO:0020037">
    <property type="term" value="F:heme binding"/>
    <property type="evidence" value="ECO:0007669"/>
    <property type="project" value="InterPro"/>
</dbReference>
<proteinExistence type="predicted"/>
<organism evidence="1 2">
    <name type="scientific">Sclerotinia sclerotiorum (strain ATCC 18683 / 1980 / Ss-1)</name>
    <name type="common">White mold</name>
    <name type="synonym">Whetzelinia sclerotiorum</name>
    <dbReference type="NCBI Taxonomy" id="665079"/>
    <lineage>
        <taxon>Eukaryota</taxon>
        <taxon>Fungi</taxon>
        <taxon>Dikarya</taxon>
        <taxon>Ascomycota</taxon>
        <taxon>Pezizomycotina</taxon>
        <taxon>Leotiomycetes</taxon>
        <taxon>Helotiales</taxon>
        <taxon>Sclerotiniaceae</taxon>
        <taxon>Sclerotinia</taxon>
    </lineage>
</organism>
<name>A7ETV8_SCLS1</name>
<dbReference type="GO" id="GO:0004497">
    <property type="term" value="F:monooxygenase activity"/>
    <property type="evidence" value="ECO:0007669"/>
    <property type="project" value="InterPro"/>
</dbReference>